<sequence length="120" mass="14249">FDVQAKKCFQKGFILKLNSSFIMPSQLQQLFTNVAEEVILQAWNYCNENFEETATVLTWIAENTTNSEQQSILLELFKDFGTKIEKTIILQTWRNFNHFYYETREKLTEICFNCNINELN</sequence>
<dbReference type="AlphaFoldDB" id="X6MB55"/>
<dbReference type="EMBL" id="ASPP01023052">
    <property type="protein sequence ID" value="ETO10861.1"/>
    <property type="molecule type" value="Genomic_DNA"/>
</dbReference>
<reference evidence="1 2" key="1">
    <citation type="journal article" date="2013" name="Curr. Biol.">
        <title>The Genome of the Foraminiferan Reticulomyxa filosa.</title>
        <authorList>
            <person name="Glockner G."/>
            <person name="Hulsmann N."/>
            <person name="Schleicher M."/>
            <person name="Noegel A.A."/>
            <person name="Eichinger L."/>
            <person name="Gallinger C."/>
            <person name="Pawlowski J."/>
            <person name="Sierra R."/>
            <person name="Euteneuer U."/>
            <person name="Pillet L."/>
            <person name="Moustafa A."/>
            <person name="Platzer M."/>
            <person name="Groth M."/>
            <person name="Szafranski K."/>
            <person name="Schliwa M."/>
        </authorList>
    </citation>
    <scope>NUCLEOTIDE SEQUENCE [LARGE SCALE GENOMIC DNA]</scope>
</reference>
<evidence type="ECO:0000313" key="2">
    <source>
        <dbReference type="Proteomes" id="UP000023152"/>
    </source>
</evidence>
<feature type="non-terminal residue" evidence="1">
    <location>
        <position position="120"/>
    </location>
</feature>
<organism evidence="1 2">
    <name type="scientific">Reticulomyxa filosa</name>
    <dbReference type="NCBI Taxonomy" id="46433"/>
    <lineage>
        <taxon>Eukaryota</taxon>
        <taxon>Sar</taxon>
        <taxon>Rhizaria</taxon>
        <taxon>Retaria</taxon>
        <taxon>Foraminifera</taxon>
        <taxon>Monothalamids</taxon>
        <taxon>Reticulomyxidae</taxon>
        <taxon>Reticulomyxa</taxon>
    </lineage>
</organism>
<proteinExistence type="predicted"/>
<gene>
    <name evidence="1" type="ORF">RFI_26516</name>
</gene>
<comment type="caution">
    <text evidence="1">The sequence shown here is derived from an EMBL/GenBank/DDBJ whole genome shotgun (WGS) entry which is preliminary data.</text>
</comment>
<dbReference type="Proteomes" id="UP000023152">
    <property type="component" value="Unassembled WGS sequence"/>
</dbReference>
<evidence type="ECO:0000313" key="1">
    <source>
        <dbReference type="EMBL" id="ETO10861.1"/>
    </source>
</evidence>
<feature type="non-terminal residue" evidence="1">
    <location>
        <position position="1"/>
    </location>
</feature>
<name>X6MB55_RETFI</name>
<protein>
    <submittedName>
        <fullName evidence="1">Uncharacterized protein</fullName>
    </submittedName>
</protein>
<keyword evidence="2" id="KW-1185">Reference proteome</keyword>
<accession>X6MB55</accession>